<keyword evidence="3" id="KW-1185">Reference proteome</keyword>
<comment type="caution">
    <text evidence="2">The sequence shown here is derived from an EMBL/GenBank/DDBJ whole genome shotgun (WGS) entry which is preliminary data.</text>
</comment>
<evidence type="ECO:0000313" key="3">
    <source>
        <dbReference type="Proteomes" id="UP000004754"/>
    </source>
</evidence>
<dbReference type="AlphaFoldDB" id="E6MHA1"/>
<gene>
    <name evidence="2" type="ORF">HMP0721_1386</name>
</gene>
<dbReference type="RefSeq" id="WP_006598808.1">
    <property type="nucleotide sequence ID" value="NZ_GL622359.1"/>
</dbReference>
<dbReference type="STRING" id="887929.HMP0721_1386"/>
<dbReference type="EMBL" id="AEQN01000016">
    <property type="protein sequence ID" value="EFV01991.1"/>
    <property type="molecule type" value="Genomic_DNA"/>
</dbReference>
<name>E6MHA1_9FIRM</name>
<feature type="domain" description="DUF1659" evidence="1">
    <location>
        <begin position="2"/>
        <end position="73"/>
    </location>
</feature>
<protein>
    <recommendedName>
        <fullName evidence="1">DUF1659 domain-containing protein</fullName>
    </recommendedName>
</protein>
<dbReference type="Pfam" id="PF07872">
    <property type="entry name" value="DUF1659"/>
    <property type="match status" value="1"/>
</dbReference>
<organism evidence="2 3">
    <name type="scientific">Pseudoramibacter alactolyticus ATCC 23263</name>
    <dbReference type="NCBI Taxonomy" id="887929"/>
    <lineage>
        <taxon>Bacteria</taxon>
        <taxon>Bacillati</taxon>
        <taxon>Bacillota</taxon>
        <taxon>Clostridia</taxon>
        <taxon>Eubacteriales</taxon>
        <taxon>Eubacteriaceae</taxon>
        <taxon>Pseudoramibacter</taxon>
    </lineage>
</organism>
<evidence type="ECO:0000313" key="2">
    <source>
        <dbReference type="EMBL" id="EFV01991.1"/>
    </source>
</evidence>
<dbReference type="HOGENOM" id="CLU_196603_1_2_9"/>
<reference evidence="2 3" key="1">
    <citation type="submission" date="2010-12" db="EMBL/GenBank/DDBJ databases">
        <authorList>
            <person name="Muzny D."/>
            <person name="Qin X."/>
            <person name="Deng J."/>
            <person name="Jiang H."/>
            <person name="Liu Y."/>
            <person name="Qu J."/>
            <person name="Song X.-Z."/>
            <person name="Zhang L."/>
            <person name="Thornton R."/>
            <person name="Coyle M."/>
            <person name="Francisco L."/>
            <person name="Jackson L."/>
            <person name="Javaid M."/>
            <person name="Korchina V."/>
            <person name="Kovar C."/>
            <person name="Mata R."/>
            <person name="Mathew T."/>
            <person name="Ngo R."/>
            <person name="Nguyen L."/>
            <person name="Nguyen N."/>
            <person name="Okwuonu G."/>
            <person name="Ongeri F."/>
            <person name="Pham C."/>
            <person name="Simmons D."/>
            <person name="Wilczek-Boney K."/>
            <person name="Hale W."/>
            <person name="Jakkamsetti A."/>
            <person name="Pham P."/>
            <person name="Ruth R."/>
            <person name="San Lucas F."/>
            <person name="Warren J."/>
            <person name="Zhang J."/>
            <person name="Zhao Z."/>
            <person name="Zhou C."/>
            <person name="Zhu D."/>
            <person name="Lee S."/>
            <person name="Bess C."/>
            <person name="Blankenburg K."/>
            <person name="Forbes L."/>
            <person name="Fu Q."/>
            <person name="Gubbala S."/>
            <person name="Hirani K."/>
            <person name="Jayaseelan J.C."/>
            <person name="Lara F."/>
            <person name="Munidasa M."/>
            <person name="Palculict T."/>
            <person name="Patil S."/>
            <person name="Pu L.-L."/>
            <person name="Saada N."/>
            <person name="Tang L."/>
            <person name="Weissenberger G."/>
            <person name="Zhu Y."/>
            <person name="Hemphill L."/>
            <person name="Shang Y."/>
            <person name="Youmans B."/>
            <person name="Ayvaz T."/>
            <person name="Ross M."/>
            <person name="Santibanez J."/>
            <person name="Aqrawi P."/>
            <person name="Gross S."/>
            <person name="Joshi V."/>
            <person name="Fowler G."/>
            <person name="Nazareth L."/>
            <person name="Reid J."/>
            <person name="Worley K."/>
            <person name="Petrosino J."/>
            <person name="Highlander S."/>
            <person name="Gibbs R."/>
        </authorList>
    </citation>
    <scope>NUCLEOTIDE SEQUENCE [LARGE SCALE GENOMIC DNA]</scope>
    <source>
        <strain evidence="2 3">ATCC 23263</strain>
    </source>
</reference>
<accession>E6MHA1</accession>
<dbReference type="OrthoDB" id="1955198at2"/>
<proteinExistence type="predicted"/>
<dbReference type="InterPro" id="IPR012454">
    <property type="entry name" value="DUF1659"/>
</dbReference>
<evidence type="ECO:0000259" key="1">
    <source>
        <dbReference type="Pfam" id="PF07872"/>
    </source>
</evidence>
<sequence length="74" mass="7848">MAITATRTALALRVRLNYGVQDNGSVKTTSKTYANLNPNISDEQIVAGAKGLGLMLTPALETISRVETTQLVEG</sequence>
<dbReference type="Proteomes" id="UP000004754">
    <property type="component" value="Unassembled WGS sequence"/>
</dbReference>